<feature type="domain" description="CHK kinase-like" evidence="1">
    <location>
        <begin position="126"/>
        <end position="304"/>
    </location>
</feature>
<dbReference type="Proteomes" id="UP000247118">
    <property type="component" value="Chromosome"/>
</dbReference>
<gene>
    <name evidence="2" type="ORF">DLJ61_19285</name>
</gene>
<dbReference type="Pfam" id="PF02958">
    <property type="entry name" value="EcKL"/>
    <property type="match status" value="1"/>
</dbReference>
<dbReference type="PANTHER" id="PTHR11012">
    <property type="entry name" value="PROTEIN KINASE-LIKE DOMAIN-CONTAINING"/>
    <property type="match status" value="1"/>
</dbReference>
<dbReference type="InterPro" id="IPR015897">
    <property type="entry name" value="CHK_kinase-like"/>
</dbReference>
<dbReference type="PANTHER" id="PTHR11012:SF30">
    <property type="entry name" value="PROTEIN KINASE-LIKE DOMAIN-CONTAINING"/>
    <property type="match status" value="1"/>
</dbReference>
<accession>A0AAD0NWP1</accession>
<dbReference type="InterPro" id="IPR011009">
    <property type="entry name" value="Kinase-like_dom_sf"/>
</dbReference>
<sequence>MYGSCMTQAEPRTTTLPFSVDELTPEWVGAALTTKDGQVVVEEVDTTRIIWGSATKVFATLTYSVNDRDIPAQLCIKGGFDERSRAFGLGPAYELEGHFYRDLAPGFAAEVPASYYSATERDQGVIIMEDLTARGAEFGQATDLWSVDDIATTLEVQAKWHAALWGSGRGERTWLPVGAKAARDAFTVMLSPEVFHPLIERAEVPDLSAGLRDDARVRAGFAKLWEHDDAATHTINHGDAHFAQLYRVPGSAPAFLDWQTACLAPWAHDVSYFLGSALTIEDRRTRERELLRHYIDALAGHGGPHLDDEDAWYEYRLHTLHGFAWMCVPTVMQPSEVVEAMAHRYGAALEDHDPIGMLLA</sequence>
<dbReference type="SUPFAM" id="SSF56112">
    <property type="entry name" value="Protein kinase-like (PK-like)"/>
    <property type="match status" value="1"/>
</dbReference>
<reference evidence="2 3" key="1">
    <citation type="submission" date="2018-05" db="EMBL/GenBank/DDBJ databases">
        <title>Complete genome sequence of Gordonia terrae NRRL B-16283.</title>
        <authorList>
            <person name="Garlena R.A."/>
            <person name="Russell D.A."/>
            <person name="Hatfull G.F."/>
        </authorList>
    </citation>
    <scope>NUCLEOTIDE SEQUENCE [LARGE SCALE GENOMIC DNA]</scope>
    <source>
        <strain evidence="2 3">NRRL B-16283</strain>
    </source>
</reference>
<dbReference type="Gene3D" id="3.90.1200.10">
    <property type="match status" value="1"/>
</dbReference>
<evidence type="ECO:0000259" key="1">
    <source>
        <dbReference type="SMART" id="SM00587"/>
    </source>
</evidence>
<protein>
    <recommendedName>
        <fullName evidence="1">CHK kinase-like domain-containing protein</fullName>
    </recommendedName>
</protein>
<organism evidence="2 3">
    <name type="scientific">Gordonia terrae</name>
    <dbReference type="NCBI Taxonomy" id="2055"/>
    <lineage>
        <taxon>Bacteria</taxon>
        <taxon>Bacillati</taxon>
        <taxon>Actinomycetota</taxon>
        <taxon>Actinomycetes</taxon>
        <taxon>Mycobacteriales</taxon>
        <taxon>Gordoniaceae</taxon>
        <taxon>Gordonia</taxon>
    </lineage>
</organism>
<dbReference type="AlphaFoldDB" id="A0AAD0NWP1"/>
<proteinExistence type="predicted"/>
<evidence type="ECO:0000313" key="3">
    <source>
        <dbReference type="Proteomes" id="UP000247118"/>
    </source>
</evidence>
<dbReference type="SMART" id="SM00587">
    <property type="entry name" value="CHK"/>
    <property type="match status" value="1"/>
</dbReference>
<name>A0AAD0NWP1_9ACTN</name>
<evidence type="ECO:0000313" key="2">
    <source>
        <dbReference type="EMBL" id="AWO85371.1"/>
    </source>
</evidence>
<dbReference type="InterPro" id="IPR004119">
    <property type="entry name" value="EcKL"/>
</dbReference>
<dbReference type="EMBL" id="CP029604">
    <property type="protein sequence ID" value="AWO85371.1"/>
    <property type="molecule type" value="Genomic_DNA"/>
</dbReference>